<evidence type="ECO:0000313" key="4">
    <source>
        <dbReference type="Proteomes" id="UP000094487"/>
    </source>
</evidence>
<proteinExistence type="predicted"/>
<dbReference type="Proteomes" id="UP000094487">
    <property type="component" value="Unassembled WGS sequence"/>
</dbReference>
<dbReference type="InterPro" id="IPR025948">
    <property type="entry name" value="HTH-like_dom"/>
</dbReference>
<organism evidence="3 4">
    <name type="scientific">Sphingomonas turrisvirgatae</name>
    <dbReference type="NCBI Taxonomy" id="1888892"/>
    <lineage>
        <taxon>Bacteria</taxon>
        <taxon>Pseudomonadati</taxon>
        <taxon>Pseudomonadota</taxon>
        <taxon>Alphaproteobacteria</taxon>
        <taxon>Sphingomonadales</taxon>
        <taxon>Sphingomonadaceae</taxon>
        <taxon>Sphingomonas</taxon>
    </lineage>
</organism>
<evidence type="ECO:0000256" key="1">
    <source>
        <dbReference type="SAM" id="MobiDB-lite"/>
    </source>
</evidence>
<evidence type="ECO:0000259" key="2">
    <source>
        <dbReference type="Pfam" id="PF13276"/>
    </source>
</evidence>
<dbReference type="AlphaFoldDB" id="A0A1E3LXN7"/>
<feature type="compositionally biased region" description="Polar residues" evidence="1">
    <location>
        <begin position="91"/>
        <end position="102"/>
    </location>
</feature>
<feature type="domain" description="HTH-like" evidence="2">
    <location>
        <begin position="18"/>
        <end position="67"/>
    </location>
</feature>
<gene>
    <name evidence="3" type="ORF">BFL28_17450</name>
</gene>
<keyword evidence="4" id="KW-1185">Reference proteome</keyword>
<evidence type="ECO:0000313" key="3">
    <source>
        <dbReference type="EMBL" id="ODP37570.1"/>
    </source>
</evidence>
<sequence length="114" mass="12544">MSRSGMIHCACRRGRGDAALRIGVRRVFDANFCVYCVRKVWQLRREGFVMARCTVARLLRALGPTGVIGGKPVRTMIGNRAGSCRSIGLTGSSARQLPTSCECSERNDDERHDA</sequence>
<comment type="caution">
    <text evidence="3">The sequence shown here is derived from an EMBL/GenBank/DDBJ whole genome shotgun (WGS) entry which is preliminary data.</text>
</comment>
<protein>
    <recommendedName>
        <fullName evidence="2">HTH-like domain-containing protein</fullName>
    </recommendedName>
</protein>
<feature type="compositionally biased region" description="Basic and acidic residues" evidence="1">
    <location>
        <begin position="103"/>
        <end position="114"/>
    </location>
</feature>
<accession>A0A1E3LXN7</accession>
<reference evidence="3 4" key="1">
    <citation type="submission" date="2016-08" db="EMBL/GenBank/DDBJ databases">
        <title>Draft genome of the agarase producing Sphingomonas sp. MCT13.</title>
        <authorList>
            <person name="D'Andrea M.M."/>
            <person name="Rossolini G.M."/>
            <person name="Thaller M.C."/>
        </authorList>
    </citation>
    <scope>NUCLEOTIDE SEQUENCE [LARGE SCALE GENOMIC DNA]</scope>
    <source>
        <strain evidence="3 4">MCT13</strain>
    </source>
</reference>
<dbReference type="Pfam" id="PF13276">
    <property type="entry name" value="HTH_21"/>
    <property type="match status" value="1"/>
</dbReference>
<dbReference type="EMBL" id="MDDS01000027">
    <property type="protein sequence ID" value="ODP37570.1"/>
    <property type="molecule type" value="Genomic_DNA"/>
</dbReference>
<name>A0A1E3LXN7_9SPHN</name>
<feature type="region of interest" description="Disordered" evidence="1">
    <location>
        <begin position="91"/>
        <end position="114"/>
    </location>
</feature>